<sequence>MARVRTVLDPPTTVPGLLPRVSRSALGIRTVRAGRQFGAGRTRGAVLEFLDTDARGPVPAPRWASGVSSDAATFEVWIRTTARSPQVLLAGVQGGAGSPELGVDHDRLWVRWDTGSRRGTWRSADTAPITDGQWHHVAVAFSRGTVTAFKDGIATADRWTVDGVRRAGGRLVLGAGRTGGAGFVGQLYGARVWSTARSADHLANQRWTVLPRGTAGLTADVRFDGRRDRIVDAVGGGTARPVAAGVTTTDLPGPTLAYAFDGTSSVRFPGVASQTSSALTVEAWIRIPAAAAGTRRSILSWQGSSGTARFEYLGGGRLGLHWPGSGAPEDLVSADAAVLADGSWHHVALVLDHGYARFFKDGRLTADRPPRIGDRRTASTLVLGSADGPAQGFLGDLADVRVWRAARSSVEIDSLRYIRLSGAEPDLVFLSNLSDADPATLTSFRPRNQVSPHQIGRTSTDRMVGVADPPAAPAPTRSWTYAIRHPPCGPVTGSGSVFGVSEPTGDGPTYGTLQSIDPETGALHWSYDLYTGVELVEPLVAPALTVSDGVVYVGVNSFSDRQSAYLQAVDAATGTAAWPAPVELTSYSCVLTNPVVADGTVFLGVGDGPGGHVGVAVVDVATGAVRIAELPTGSFLSDPVIDGTNVYLGMSLSGGPGEDAFLVLACDYQQTGTLGGGTTIFSSDTGSRAQLVLGEGRLYLHLDGTVYATAAGEQDDGPIWTQPIADPGTSQPYQPVLIGSTLYVADAGGTIHALDSATGDPLWTVSAQSPIVTDLANEEGILYFATQGDGQDVAPAMWAVDTLSQGADAVSMVLPVDTVQFVPGGLLNGNVYFAAGDDLYAANLSNLVREFGVSTKLIVENYDTSGITRADGEPTGSDTSYRVTISVTDDTGMVRTQQPVKVWASATVSVTNQGSTPVTLGPDAPVWMQTDGTGRLTLAVSAFDNGSATTGNPNLACPAILLWANFLPQGTAVVVHPDHESLTDLSTVQGTTPTTTGRARPLGATPSPLYLDAAQGYDGKPLILAQYRDAASLQAIASTISNTVGSVSGSTGGASSQVAGRSRTYVRAGALPNVRFAQDDSLPTTRPYAPGSTAVFTADLSGGSYSYQPGVYDSGPPAGAAAPRTESVFSDIGDFVDHVVKGAESVVKLAWQWTGSEVETVIHTAENTYDLVIATLEDAVTAVAGFLKSVVDDVTRVIQWLSAVFDWGNIIANHDYLKKALTNPGDADNPGITDLLGTWLGTEASGTSTDTSDVLTAIGGKGAGAVGAAGTSTAGQTVGSTAGNGTNDPTTVYNTGGGNNANQCTWMNQKVTENSSSGSVSTGGTTGSTITGALTTYLDSLATTLADDFADLPGDITVAFTQLLDSFKDPSTLLSTGLPAILTVFSDVADDMIAFGKGFAADTLTFLEAVLAAVVETLGRTITIPFVSDLYQMITGNSLSILDLLCLLAAVPGTILLEAITGSPTVPASTATPAAARRAGEADGAADAGIVLAGLAGWALGEAGDALDIFTLDFQAAAPSWFVPPPPNPLSTFYGSLDLGTDFASWAFYAAAGAGLATTSGTPWQAQDYVFQCLALLPQAINFGATLADVNTGELQCFRDVLWGCVQLVTSTVWALVWPDTYLDAPGGPGLTLIANLFGAAQGISEILFLLLGPWEWLPVETAVKFLLYTVGNSLSLLALDVVS</sequence>
<evidence type="ECO:0000256" key="2">
    <source>
        <dbReference type="ARBA" id="ARBA00023157"/>
    </source>
</evidence>
<evidence type="ECO:0008006" key="8">
    <source>
        <dbReference type="Google" id="ProtNLM"/>
    </source>
</evidence>
<keyword evidence="1" id="KW-0732">Signal</keyword>
<evidence type="ECO:0000259" key="5">
    <source>
        <dbReference type="SMART" id="SM00560"/>
    </source>
</evidence>
<dbReference type="SMART" id="SM00560">
    <property type="entry name" value="LamGL"/>
    <property type="match status" value="2"/>
</dbReference>
<name>A0A917T6H3_9ACTN</name>
<feature type="domain" description="LamG-like jellyroll fold" evidence="5">
    <location>
        <begin position="277"/>
        <end position="410"/>
    </location>
</feature>
<organism evidence="6 7">
    <name type="scientific">Nakamurella endophytica</name>
    <dbReference type="NCBI Taxonomy" id="1748367"/>
    <lineage>
        <taxon>Bacteria</taxon>
        <taxon>Bacillati</taxon>
        <taxon>Actinomycetota</taxon>
        <taxon>Actinomycetes</taxon>
        <taxon>Nakamurellales</taxon>
        <taxon>Nakamurellaceae</taxon>
        <taxon>Nakamurella</taxon>
    </lineage>
</organism>
<dbReference type="RefSeq" id="WP_188943463.1">
    <property type="nucleotide sequence ID" value="NZ_BMNA01000008.1"/>
</dbReference>
<dbReference type="PANTHER" id="PTHR34512:SF30">
    <property type="entry name" value="OUTER MEMBRANE PROTEIN ASSEMBLY FACTOR BAMB"/>
    <property type="match status" value="1"/>
</dbReference>
<feature type="domain" description="LamG-like jellyroll fold" evidence="5">
    <location>
        <begin position="70"/>
        <end position="200"/>
    </location>
</feature>
<dbReference type="Gene3D" id="2.40.10.480">
    <property type="match status" value="1"/>
</dbReference>
<keyword evidence="7" id="KW-1185">Reference proteome</keyword>
<proteinExistence type="predicted"/>
<comment type="caution">
    <text evidence="6">The sequence shown here is derived from an EMBL/GenBank/DDBJ whole genome shotgun (WGS) entry which is preliminary data.</text>
</comment>
<dbReference type="Gene3D" id="2.130.10.10">
    <property type="entry name" value="YVTN repeat-like/Quinoprotein amine dehydrogenase"/>
    <property type="match status" value="1"/>
</dbReference>
<reference evidence="6" key="2">
    <citation type="submission" date="2020-09" db="EMBL/GenBank/DDBJ databases">
        <authorList>
            <person name="Sun Q."/>
            <person name="Zhou Y."/>
        </authorList>
    </citation>
    <scope>NUCLEOTIDE SEQUENCE</scope>
    <source>
        <strain evidence="6">CGMCC 4.7308</strain>
    </source>
</reference>
<dbReference type="PANTHER" id="PTHR34512">
    <property type="entry name" value="CELL SURFACE PROTEIN"/>
    <property type="match status" value="1"/>
</dbReference>
<accession>A0A917T6H3</accession>
<dbReference type="Pfam" id="PF13360">
    <property type="entry name" value="PQQ_2"/>
    <property type="match status" value="2"/>
</dbReference>
<dbReference type="SMART" id="SM00282">
    <property type="entry name" value="LamG"/>
    <property type="match status" value="2"/>
</dbReference>
<dbReference type="InterPro" id="IPR015943">
    <property type="entry name" value="WD40/YVTN_repeat-like_dom_sf"/>
</dbReference>
<reference evidence="6" key="1">
    <citation type="journal article" date="2014" name="Int. J. Syst. Evol. Microbiol.">
        <title>Complete genome sequence of Corynebacterium casei LMG S-19264T (=DSM 44701T), isolated from a smear-ripened cheese.</title>
        <authorList>
            <consortium name="US DOE Joint Genome Institute (JGI-PGF)"/>
            <person name="Walter F."/>
            <person name="Albersmeier A."/>
            <person name="Kalinowski J."/>
            <person name="Ruckert C."/>
        </authorList>
    </citation>
    <scope>NUCLEOTIDE SEQUENCE</scope>
    <source>
        <strain evidence="6">CGMCC 4.7308</strain>
    </source>
</reference>
<dbReference type="Pfam" id="PF13385">
    <property type="entry name" value="Laminin_G_3"/>
    <property type="match status" value="2"/>
</dbReference>
<feature type="compositionally biased region" description="Polar residues" evidence="3">
    <location>
        <begin position="443"/>
        <end position="458"/>
    </location>
</feature>
<keyword evidence="2" id="KW-1015">Disulfide bond</keyword>
<feature type="domain" description="Laminin G" evidence="4">
    <location>
        <begin position="70"/>
        <end position="195"/>
    </location>
</feature>
<dbReference type="InterPro" id="IPR006558">
    <property type="entry name" value="LamG-like"/>
</dbReference>
<dbReference type="InterPro" id="IPR011047">
    <property type="entry name" value="Quinoprotein_ADH-like_sf"/>
</dbReference>
<evidence type="ECO:0000256" key="1">
    <source>
        <dbReference type="ARBA" id="ARBA00022729"/>
    </source>
</evidence>
<dbReference type="SMART" id="SM00564">
    <property type="entry name" value="PQQ"/>
    <property type="match status" value="3"/>
</dbReference>
<evidence type="ECO:0000256" key="3">
    <source>
        <dbReference type="SAM" id="MobiDB-lite"/>
    </source>
</evidence>
<evidence type="ECO:0000313" key="6">
    <source>
        <dbReference type="EMBL" id="GGM10800.1"/>
    </source>
</evidence>
<dbReference type="SUPFAM" id="SSF50998">
    <property type="entry name" value="Quinoprotein alcohol dehydrogenase-like"/>
    <property type="match status" value="1"/>
</dbReference>
<dbReference type="InterPro" id="IPR002372">
    <property type="entry name" value="PQQ_rpt_dom"/>
</dbReference>
<feature type="region of interest" description="Disordered" evidence="3">
    <location>
        <begin position="443"/>
        <end position="465"/>
    </location>
</feature>
<feature type="region of interest" description="Disordered" evidence="3">
    <location>
        <begin position="984"/>
        <end position="1005"/>
    </location>
</feature>
<dbReference type="EMBL" id="BMNA01000008">
    <property type="protein sequence ID" value="GGM10800.1"/>
    <property type="molecule type" value="Genomic_DNA"/>
</dbReference>
<dbReference type="Proteomes" id="UP000655208">
    <property type="component" value="Unassembled WGS sequence"/>
</dbReference>
<evidence type="ECO:0000259" key="4">
    <source>
        <dbReference type="SMART" id="SM00282"/>
    </source>
</evidence>
<evidence type="ECO:0000313" key="7">
    <source>
        <dbReference type="Proteomes" id="UP000655208"/>
    </source>
</evidence>
<dbReference type="InterPro" id="IPR001791">
    <property type="entry name" value="Laminin_G"/>
</dbReference>
<dbReference type="InterPro" id="IPR013320">
    <property type="entry name" value="ConA-like_dom_sf"/>
</dbReference>
<dbReference type="Gene3D" id="2.60.120.200">
    <property type="match status" value="2"/>
</dbReference>
<feature type="domain" description="Laminin G" evidence="4">
    <location>
        <begin position="277"/>
        <end position="405"/>
    </location>
</feature>
<protein>
    <recommendedName>
        <fullName evidence="8">Outer membrane protein assembly factor BamB</fullName>
    </recommendedName>
</protein>
<dbReference type="SUPFAM" id="SSF49899">
    <property type="entry name" value="Concanavalin A-like lectins/glucanases"/>
    <property type="match status" value="2"/>
</dbReference>
<dbReference type="InterPro" id="IPR018391">
    <property type="entry name" value="PQQ_b-propeller_rpt"/>
</dbReference>
<gene>
    <name evidence="6" type="ORF">GCM10011594_33420</name>
</gene>